<dbReference type="Proteomes" id="UP000011778">
    <property type="component" value="Unassembled WGS sequence"/>
</dbReference>
<dbReference type="EMBL" id="AFMD02000062">
    <property type="protein sequence ID" value="EMG23815.1"/>
    <property type="molecule type" value="Genomic_DNA"/>
</dbReference>
<keyword evidence="1" id="KW-1133">Transmembrane helix</keyword>
<evidence type="ECO:0000313" key="2">
    <source>
        <dbReference type="EMBL" id="EMG23815.1"/>
    </source>
</evidence>
<keyword evidence="1" id="KW-0472">Membrane</keyword>
<evidence type="ECO:0000256" key="1">
    <source>
        <dbReference type="SAM" id="Phobius"/>
    </source>
</evidence>
<feature type="transmembrane region" description="Helical" evidence="1">
    <location>
        <begin position="26"/>
        <end position="44"/>
    </location>
</feature>
<comment type="caution">
    <text evidence="2">The sequence shown here is derived from an EMBL/GenBank/DDBJ whole genome shotgun (WGS) entry which is preliminary data.</text>
</comment>
<gene>
    <name evidence="2" type="ORF">LEP1GSC150_1161</name>
</gene>
<dbReference type="AlphaFoldDB" id="M3GEF8"/>
<organism evidence="2 3">
    <name type="scientific">Leptospira interrogans serovar Copenhageni str. LT2050</name>
    <dbReference type="NCBI Taxonomy" id="1001598"/>
    <lineage>
        <taxon>Bacteria</taxon>
        <taxon>Pseudomonadati</taxon>
        <taxon>Spirochaetota</taxon>
        <taxon>Spirochaetia</taxon>
        <taxon>Leptospirales</taxon>
        <taxon>Leptospiraceae</taxon>
        <taxon>Leptospira</taxon>
    </lineage>
</organism>
<reference evidence="2 3" key="1">
    <citation type="submission" date="2013-02" db="EMBL/GenBank/DDBJ databases">
        <authorList>
            <person name="Harkins D.M."/>
            <person name="Durkin A.S."/>
            <person name="Brinkac L.M."/>
            <person name="Haft D.H."/>
            <person name="Selengut J.D."/>
            <person name="Sanka R."/>
            <person name="DePew J."/>
            <person name="Purushe J."/>
            <person name="Tulsiani S.M."/>
            <person name="Graham G.C."/>
            <person name="Burns M.-A."/>
            <person name="Dohnt M.F."/>
            <person name="Smythe L.D."/>
            <person name="McKay D.B."/>
            <person name="Craig S.B."/>
            <person name="Vinetz J.M."/>
            <person name="Sutton G.G."/>
            <person name="Nierman W.C."/>
            <person name="Fouts D.E."/>
        </authorList>
    </citation>
    <scope>NUCLEOTIDE SEQUENCE [LARGE SCALE GENOMIC DNA]</scope>
    <source>
        <strain evidence="2 3">LT2050</strain>
    </source>
</reference>
<protein>
    <submittedName>
        <fullName evidence="2">Uncharacterized protein</fullName>
    </submittedName>
</protein>
<evidence type="ECO:0000313" key="3">
    <source>
        <dbReference type="Proteomes" id="UP000011778"/>
    </source>
</evidence>
<sequence>MIGGILLHTLEYFEKWPRFYFKYRKILISIFLILLVLLLSNYAGKSQDFIYFQF</sequence>
<name>M3GEF8_LEPIT</name>
<accession>M3GEF8</accession>
<keyword evidence="1" id="KW-0812">Transmembrane</keyword>
<proteinExistence type="predicted"/>